<dbReference type="Gene3D" id="3.90.1140.10">
    <property type="entry name" value="Cyclic phosphodiesterase"/>
    <property type="match status" value="1"/>
</dbReference>
<dbReference type="InterPro" id="IPR050580">
    <property type="entry name" value="2H_phosphoesterase_YjcG-like"/>
</dbReference>
<dbReference type="PANTHER" id="PTHR40037">
    <property type="entry name" value="PHOSPHOESTERASE YJCG-RELATED"/>
    <property type="match status" value="1"/>
</dbReference>
<dbReference type="KEGG" id="fuv:JR347_03575"/>
<protein>
    <submittedName>
        <fullName evidence="1">2'-5' RNA ligase family protein</fullName>
    </submittedName>
</protein>
<name>A0A975A1T6_9BACT</name>
<proteinExistence type="predicted"/>
<gene>
    <name evidence="1" type="ORF">JR347_03575</name>
</gene>
<accession>A0A975A1T6</accession>
<dbReference type="Proteomes" id="UP000662783">
    <property type="component" value="Chromosome"/>
</dbReference>
<keyword evidence="2" id="KW-1185">Reference proteome</keyword>
<sequence length="184" mass="21440">MTEKQLYFIALVPPEPIYSEVSELKNLLAREYGSKAGLRSPPHITLHMPFKNKVEKELDLKRCISDLAKNAAPFTLSLNGFGHFSERVIYINVDGQDELTSLFYSIADVMKKQFNVFNSDYKNRGFNPHMTIAFRDLKKHAFQKAWPEFEHKPFNEQFMVSSLCLLKHNGKSWDEFYTAKFNSY</sequence>
<dbReference type="SUPFAM" id="SSF55144">
    <property type="entry name" value="LigT-like"/>
    <property type="match status" value="1"/>
</dbReference>
<reference evidence="1" key="1">
    <citation type="submission" date="2021-02" db="EMBL/GenBank/DDBJ databases">
        <title>Fulvivirga sp. S481 isolated from sea water.</title>
        <authorList>
            <person name="Bae S.S."/>
            <person name="Baek K."/>
        </authorList>
    </citation>
    <scope>NUCLEOTIDE SEQUENCE</scope>
    <source>
        <strain evidence="1">S481</strain>
    </source>
</reference>
<evidence type="ECO:0000313" key="1">
    <source>
        <dbReference type="EMBL" id="QSE98171.1"/>
    </source>
</evidence>
<organism evidence="1 2">
    <name type="scientific">Fulvivirga lutea</name>
    <dbReference type="NCBI Taxonomy" id="2810512"/>
    <lineage>
        <taxon>Bacteria</taxon>
        <taxon>Pseudomonadati</taxon>
        <taxon>Bacteroidota</taxon>
        <taxon>Cytophagia</taxon>
        <taxon>Cytophagales</taxon>
        <taxon>Fulvivirgaceae</taxon>
        <taxon>Fulvivirga</taxon>
    </lineage>
</organism>
<evidence type="ECO:0000313" key="2">
    <source>
        <dbReference type="Proteomes" id="UP000662783"/>
    </source>
</evidence>
<dbReference type="PANTHER" id="PTHR40037:SF1">
    <property type="entry name" value="PHOSPHOESTERASE SAOUHSC_00951-RELATED"/>
    <property type="match status" value="1"/>
</dbReference>
<dbReference type="AlphaFoldDB" id="A0A975A1T6"/>
<dbReference type="GO" id="GO:0016874">
    <property type="term" value="F:ligase activity"/>
    <property type="evidence" value="ECO:0007669"/>
    <property type="project" value="UniProtKB-KW"/>
</dbReference>
<dbReference type="RefSeq" id="WP_205722679.1">
    <property type="nucleotide sequence ID" value="NZ_CP070608.1"/>
</dbReference>
<keyword evidence="1" id="KW-0436">Ligase</keyword>
<dbReference type="InterPro" id="IPR009097">
    <property type="entry name" value="Cyclic_Pdiesterase"/>
</dbReference>
<dbReference type="Pfam" id="PF13563">
    <property type="entry name" value="2_5_RNA_ligase2"/>
    <property type="match status" value="1"/>
</dbReference>
<dbReference type="EMBL" id="CP070608">
    <property type="protein sequence ID" value="QSE98171.1"/>
    <property type="molecule type" value="Genomic_DNA"/>
</dbReference>